<feature type="transmembrane region" description="Helical" evidence="7">
    <location>
        <begin position="225"/>
        <end position="243"/>
    </location>
</feature>
<feature type="region of interest" description="Disordered" evidence="6">
    <location>
        <begin position="296"/>
        <end position="324"/>
    </location>
</feature>
<accession>A0A9P9JJL3</accession>
<feature type="transmembrane region" description="Helical" evidence="7">
    <location>
        <begin position="62"/>
        <end position="87"/>
    </location>
</feature>
<dbReference type="PANTHER" id="PTHR33048:SF163">
    <property type="entry name" value="INTEGRAL MEMBRANE PROTEIN (AFU_ORTHOLOGUE AFUA_8G05510)"/>
    <property type="match status" value="1"/>
</dbReference>
<feature type="transmembrane region" description="Helical" evidence="7">
    <location>
        <begin position="189"/>
        <end position="213"/>
    </location>
</feature>
<keyword evidence="10" id="KW-1185">Reference proteome</keyword>
<dbReference type="InterPro" id="IPR049326">
    <property type="entry name" value="Rhodopsin_dom_fungi"/>
</dbReference>
<comment type="caution">
    <text evidence="9">The sequence shown here is derived from an EMBL/GenBank/DDBJ whole genome shotgun (WGS) entry which is preliminary data.</text>
</comment>
<evidence type="ECO:0000256" key="7">
    <source>
        <dbReference type="SAM" id="Phobius"/>
    </source>
</evidence>
<dbReference type="Proteomes" id="UP000738349">
    <property type="component" value="Unassembled WGS sequence"/>
</dbReference>
<feature type="transmembrane region" description="Helical" evidence="7">
    <location>
        <begin position="31"/>
        <end position="50"/>
    </location>
</feature>
<comment type="subcellular location">
    <subcellularLocation>
        <location evidence="1">Membrane</location>
        <topology evidence="1">Multi-pass membrane protein</topology>
    </subcellularLocation>
</comment>
<feature type="domain" description="Rhodopsin" evidence="8">
    <location>
        <begin position="46"/>
        <end position="285"/>
    </location>
</feature>
<feature type="region of interest" description="Disordered" evidence="6">
    <location>
        <begin position="356"/>
        <end position="381"/>
    </location>
</feature>
<evidence type="ECO:0000256" key="6">
    <source>
        <dbReference type="SAM" id="MobiDB-lite"/>
    </source>
</evidence>
<dbReference type="Pfam" id="PF20684">
    <property type="entry name" value="Fung_rhodopsin"/>
    <property type="match status" value="1"/>
</dbReference>
<name>A0A9P9JJL3_9HYPO</name>
<evidence type="ECO:0000256" key="2">
    <source>
        <dbReference type="ARBA" id="ARBA00022692"/>
    </source>
</evidence>
<sequence>MAEPNPVMVQIFGEPPEGIDLAQSTATADTAATIALLALAVIAIILRFVARRLQQAGMKMDDWAIILALVLFVGGTVGISIAGAQIGSGKHIWVAELDNLTLIFKLLYAYTYVYASACATTKVSILFFYLRIFTNGDLIFKLSMGLGFFLSISYPLIIWITMANCCKPVSFYWLQFTGATGTCIDVNKFFLALGIINMLADVIVLIIPIPQILKLQMSRKKKAGVSGIMLLGSFVCVASIVRIHYLSKFSSTTDLTYAMGPVFIWSAIEPSIAIVSACLPHLVPLRRVVRSKLESSFGSKNGQSNSSTPWRSHPSAVGKNSQKSDTLFTYGGSRFNFGGDRMLKLVDTDDEIALTNRVTSGSSTHKDNPSASSASGSDEVRNGHSIMVHSTIMQSSTTAKS</sequence>
<feature type="transmembrane region" description="Helical" evidence="7">
    <location>
        <begin position="263"/>
        <end position="283"/>
    </location>
</feature>
<feature type="compositionally biased region" description="Polar residues" evidence="6">
    <location>
        <begin position="356"/>
        <end position="376"/>
    </location>
</feature>
<feature type="transmembrane region" description="Helical" evidence="7">
    <location>
        <begin position="142"/>
        <end position="162"/>
    </location>
</feature>
<dbReference type="GO" id="GO:0016020">
    <property type="term" value="C:membrane"/>
    <property type="evidence" value="ECO:0007669"/>
    <property type="project" value="UniProtKB-SubCell"/>
</dbReference>
<proteinExistence type="inferred from homology"/>
<evidence type="ECO:0000313" key="10">
    <source>
        <dbReference type="Proteomes" id="UP000738349"/>
    </source>
</evidence>
<gene>
    <name evidence="9" type="ORF">EDB81DRAFT_836848</name>
</gene>
<evidence type="ECO:0000256" key="3">
    <source>
        <dbReference type="ARBA" id="ARBA00022989"/>
    </source>
</evidence>
<keyword evidence="4 7" id="KW-0472">Membrane</keyword>
<evidence type="ECO:0000256" key="4">
    <source>
        <dbReference type="ARBA" id="ARBA00023136"/>
    </source>
</evidence>
<evidence type="ECO:0000259" key="8">
    <source>
        <dbReference type="Pfam" id="PF20684"/>
    </source>
</evidence>
<dbReference type="InterPro" id="IPR052337">
    <property type="entry name" value="SAT4-like"/>
</dbReference>
<dbReference type="OrthoDB" id="5329176at2759"/>
<protein>
    <submittedName>
        <fullName evidence="9">Pth11-like integral membrane protein</fullName>
    </submittedName>
</protein>
<comment type="similarity">
    <text evidence="5">Belongs to the SAT4 family.</text>
</comment>
<keyword evidence="2 7" id="KW-0812">Transmembrane</keyword>
<evidence type="ECO:0000256" key="5">
    <source>
        <dbReference type="ARBA" id="ARBA00038359"/>
    </source>
</evidence>
<feature type="compositionally biased region" description="Polar residues" evidence="6">
    <location>
        <begin position="296"/>
        <end position="310"/>
    </location>
</feature>
<keyword evidence="3 7" id="KW-1133">Transmembrane helix</keyword>
<dbReference type="EMBL" id="JAGMUV010000001">
    <property type="protein sequence ID" value="KAH7177027.1"/>
    <property type="molecule type" value="Genomic_DNA"/>
</dbReference>
<reference evidence="9" key="1">
    <citation type="journal article" date="2021" name="Nat. Commun.">
        <title>Genetic determinants of endophytism in the Arabidopsis root mycobiome.</title>
        <authorList>
            <person name="Mesny F."/>
            <person name="Miyauchi S."/>
            <person name="Thiergart T."/>
            <person name="Pickel B."/>
            <person name="Atanasova L."/>
            <person name="Karlsson M."/>
            <person name="Huettel B."/>
            <person name="Barry K.W."/>
            <person name="Haridas S."/>
            <person name="Chen C."/>
            <person name="Bauer D."/>
            <person name="Andreopoulos W."/>
            <person name="Pangilinan J."/>
            <person name="LaButti K."/>
            <person name="Riley R."/>
            <person name="Lipzen A."/>
            <person name="Clum A."/>
            <person name="Drula E."/>
            <person name="Henrissat B."/>
            <person name="Kohler A."/>
            <person name="Grigoriev I.V."/>
            <person name="Martin F.M."/>
            <person name="Hacquard S."/>
        </authorList>
    </citation>
    <scope>NUCLEOTIDE SEQUENCE</scope>
    <source>
        <strain evidence="9">MPI-CAGE-AT-0147</strain>
    </source>
</reference>
<feature type="transmembrane region" description="Helical" evidence="7">
    <location>
        <begin position="107"/>
        <end position="130"/>
    </location>
</feature>
<evidence type="ECO:0000313" key="9">
    <source>
        <dbReference type="EMBL" id="KAH7177027.1"/>
    </source>
</evidence>
<dbReference type="PANTHER" id="PTHR33048">
    <property type="entry name" value="PTH11-LIKE INTEGRAL MEMBRANE PROTEIN (AFU_ORTHOLOGUE AFUA_5G11245)"/>
    <property type="match status" value="1"/>
</dbReference>
<dbReference type="AlphaFoldDB" id="A0A9P9JJL3"/>
<organism evidence="9 10">
    <name type="scientific">Dactylonectria macrodidyma</name>
    <dbReference type="NCBI Taxonomy" id="307937"/>
    <lineage>
        <taxon>Eukaryota</taxon>
        <taxon>Fungi</taxon>
        <taxon>Dikarya</taxon>
        <taxon>Ascomycota</taxon>
        <taxon>Pezizomycotina</taxon>
        <taxon>Sordariomycetes</taxon>
        <taxon>Hypocreomycetidae</taxon>
        <taxon>Hypocreales</taxon>
        <taxon>Nectriaceae</taxon>
        <taxon>Dactylonectria</taxon>
    </lineage>
</organism>
<evidence type="ECO:0000256" key="1">
    <source>
        <dbReference type="ARBA" id="ARBA00004141"/>
    </source>
</evidence>